<dbReference type="GO" id="GO:0030599">
    <property type="term" value="F:pectinesterase activity"/>
    <property type="evidence" value="ECO:0007669"/>
    <property type="project" value="InterPro"/>
</dbReference>
<evidence type="ECO:0000313" key="7">
    <source>
        <dbReference type="Proteomes" id="UP000275267"/>
    </source>
</evidence>
<dbReference type="GO" id="GO:0042545">
    <property type="term" value="P:cell wall modification"/>
    <property type="evidence" value="ECO:0007669"/>
    <property type="project" value="InterPro"/>
</dbReference>
<evidence type="ECO:0000256" key="1">
    <source>
        <dbReference type="ARBA" id="ARBA00005184"/>
    </source>
</evidence>
<name>A0A3L6QRU0_PANMI</name>
<feature type="region of interest" description="Disordered" evidence="4">
    <location>
        <begin position="198"/>
        <end position="260"/>
    </location>
</feature>
<evidence type="ECO:0000259" key="5">
    <source>
        <dbReference type="Pfam" id="PF01095"/>
    </source>
</evidence>
<dbReference type="AlphaFoldDB" id="A0A3L6QRU0"/>
<evidence type="ECO:0000313" key="6">
    <source>
        <dbReference type="EMBL" id="RLM85761.1"/>
    </source>
</evidence>
<dbReference type="STRING" id="4540.A0A3L6QRU0"/>
<dbReference type="GO" id="GO:0045490">
    <property type="term" value="P:pectin catabolic process"/>
    <property type="evidence" value="ECO:0007669"/>
    <property type="project" value="UniProtKB-UniPathway"/>
</dbReference>
<gene>
    <name evidence="6" type="ORF">C2845_PM04G20080</name>
</gene>
<dbReference type="EMBL" id="PQIB02000011">
    <property type="protein sequence ID" value="RLM85761.1"/>
    <property type="molecule type" value="Genomic_DNA"/>
</dbReference>
<dbReference type="Pfam" id="PF01095">
    <property type="entry name" value="Pectinesterase"/>
    <property type="match status" value="1"/>
</dbReference>
<dbReference type="SUPFAM" id="SSF51126">
    <property type="entry name" value="Pectin lyase-like"/>
    <property type="match status" value="1"/>
</dbReference>
<dbReference type="InterPro" id="IPR000070">
    <property type="entry name" value="Pectinesterase_cat"/>
</dbReference>
<proteinExistence type="predicted"/>
<dbReference type="Proteomes" id="UP000275267">
    <property type="component" value="Unassembled WGS sequence"/>
</dbReference>
<keyword evidence="3" id="KW-0063">Aspartyl esterase</keyword>
<dbReference type="InterPro" id="IPR011050">
    <property type="entry name" value="Pectin_lyase_fold/virulence"/>
</dbReference>
<dbReference type="OrthoDB" id="2019149at2759"/>
<accession>A0A3L6QRU0</accession>
<evidence type="ECO:0000256" key="3">
    <source>
        <dbReference type="ARBA" id="ARBA00023085"/>
    </source>
</evidence>
<feature type="compositionally biased region" description="Polar residues" evidence="4">
    <location>
        <begin position="232"/>
        <end position="249"/>
    </location>
</feature>
<reference evidence="7" key="1">
    <citation type="journal article" date="2019" name="Nat. Commun.">
        <title>The genome of broomcorn millet.</title>
        <authorList>
            <person name="Zou C."/>
            <person name="Miki D."/>
            <person name="Li D."/>
            <person name="Tang Q."/>
            <person name="Xiao L."/>
            <person name="Rajput S."/>
            <person name="Deng P."/>
            <person name="Jia W."/>
            <person name="Huang R."/>
            <person name="Zhang M."/>
            <person name="Sun Y."/>
            <person name="Hu J."/>
            <person name="Fu X."/>
            <person name="Schnable P.S."/>
            <person name="Li F."/>
            <person name="Zhang H."/>
            <person name="Feng B."/>
            <person name="Zhu X."/>
            <person name="Liu R."/>
            <person name="Schnable J.C."/>
            <person name="Zhu J.-K."/>
            <person name="Zhang H."/>
        </authorList>
    </citation>
    <scope>NUCLEOTIDE SEQUENCE [LARGE SCALE GENOMIC DNA]</scope>
</reference>
<comment type="pathway">
    <text evidence="1">Glycan metabolism; pectin degradation; 2-dehydro-3-deoxy-D-gluconate from pectin: step 1/5.</text>
</comment>
<sequence>MVPTARRCAAHSLMLRNIPVPSARAAARRPSMAHADASLAHRAPCWQSYSAPAQPVCAALPLGLTTAMICCCYVAHSRSMLLLDFNFGDAVTVFQDCSILARRPIQRQENTITAQGRDRANSNGGFCFQACTVGGERDLAAHGKGTVESSGGIGRSVTVQTYLGCPWKPYSRVIFMQTTISDVTDPKGWLPWERSSKLSATRRETNPSIAADESASEVECGDGEEEDGGLGTSYSTRSGPREIVSSTNGGADKDEDGVDTSVVVMDVNGVDRGWGWWRRLEETPSRVRGPS</sequence>
<feature type="compositionally biased region" description="Acidic residues" evidence="4">
    <location>
        <begin position="214"/>
        <end position="228"/>
    </location>
</feature>
<keyword evidence="7" id="KW-1185">Reference proteome</keyword>
<keyword evidence="2" id="KW-0378">Hydrolase</keyword>
<dbReference type="InterPro" id="IPR012334">
    <property type="entry name" value="Pectin_lyas_fold"/>
</dbReference>
<dbReference type="PANTHER" id="PTHR31707">
    <property type="entry name" value="PECTINESTERASE"/>
    <property type="match status" value="1"/>
</dbReference>
<feature type="domain" description="Pectinesterase catalytic" evidence="5">
    <location>
        <begin position="83"/>
        <end position="199"/>
    </location>
</feature>
<evidence type="ECO:0000256" key="4">
    <source>
        <dbReference type="SAM" id="MobiDB-lite"/>
    </source>
</evidence>
<protein>
    <recommendedName>
        <fullName evidence="5">Pectinesterase catalytic domain-containing protein</fullName>
    </recommendedName>
</protein>
<dbReference type="Gene3D" id="2.160.20.10">
    <property type="entry name" value="Single-stranded right-handed beta-helix, Pectin lyase-like"/>
    <property type="match status" value="1"/>
</dbReference>
<evidence type="ECO:0000256" key="2">
    <source>
        <dbReference type="ARBA" id="ARBA00022801"/>
    </source>
</evidence>
<dbReference type="UniPathway" id="UPA00545">
    <property type="reaction ID" value="UER00823"/>
</dbReference>
<comment type="caution">
    <text evidence="6">The sequence shown here is derived from an EMBL/GenBank/DDBJ whole genome shotgun (WGS) entry which is preliminary data.</text>
</comment>
<organism evidence="6 7">
    <name type="scientific">Panicum miliaceum</name>
    <name type="common">Proso millet</name>
    <name type="synonym">Broomcorn millet</name>
    <dbReference type="NCBI Taxonomy" id="4540"/>
    <lineage>
        <taxon>Eukaryota</taxon>
        <taxon>Viridiplantae</taxon>
        <taxon>Streptophyta</taxon>
        <taxon>Embryophyta</taxon>
        <taxon>Tracheophyta</taxon>
        <taxon>Spermatophyta</taxon>
        <taxon>Magnoliopsida</taxon>
        <taxon>Liliopsida</taxon>
        <taxon>Poales</taxon>
        <taxon>Poaceae</taxon>
        <taxon>PACMAD clade</taxon>
        <taxon>Panicoideae</taxon>
        <taxon>Panicodae</taxon>
        <taxon>Paniceae</taxon>
        <taxon>Panicinae</taxon>
        <taxon>Panicum</taxon>
        <taxon>Panicum sect. Panicum</taxon>
    </lineage>
</organism>